<dbReference type="SMART" id="SM00850">
    <property type="entry name" value="LytTR"/>
    <property type="match status" value="1"/>
</dbReference>
<keyword evidence="1" id="KW-0597">Phosphoprotein</keyword>
<dbReference type="GO" id="GO:0003677">
    <property type="term" value="F:DNA binding"/>
    <property type="evidence" value="ECO:0007669"/>
    <property type="project" value="InterPro"/>
</dbReference>
<dbReference type="GO" id="GO:0000156">
    <property type="term" value="F:phosphorelay response regulator activity"/>
    <property type="evidence" value="ECO:0007669"/>
    <property type="project" value="InterPro"/>
</dbReference>
<dbReference type="OrthoDB" id="1646880at2"/>
<accession>A0A1I3HF23</accession>
<dbReference type="Pfam" id="PF00072">
    <property type="entry name" value="Response_reg"/>
    <property type="match status" value="1"/>
</dbReference>
<dbReference type="Pfam" id="PF04397">
    <property type="entry name" value="LytTR"/>
    <property type="match status" value="1"/>
</dbReference>
<dbReference type="Proteomes" id="UP000198670">
    <property type="component" value="Unassembled WGS sequence"/>
</dbReference>
<dbReference type="SMART" id="SM00448">
    <property type="entry name" value="REC"/>
    <property type="match status" value="1"/>
</dbReference>
<dbReference type="Gene3D" id="2.40.50.1020">
    <property type="entry name" value="LytTr DNA-binding domain"/>
    <property type="match status" value="1"/>
</dbReference>
<reference evidence="4 5" key="1">
    <citation type="submission" date="2016-10" db="EMBL/GenBank/DDBJ databases">
        <authorList>
            <person name="de Groot N.N."/>
        </authorList>
    </citation>
    <scope>NUCLEOTIDE SEQUENCE [LARGE SCALE GENOMIC DNA]</scope>
    <source>
        <strain evidence="4 5">RK1</strain>
    </source>
</reference>
<gene>
    <name evidence="4" type="ORF">SAMN05444682_103335</name>
</gene>
<dbReference type="InterPro" id="IPR011006">
    <property type="entry name" value="CheY-like_superfamily"/>
</dbReference>
<dbReference type="PROSITE" id="PS50930">
    <property type="entry name" value="HTH_LYTTR"/>
    <property type="match status" value="1"/>
</dbReference>
<proteinExistence type="predicted"/>
<dbReference type="PROSITE" id="PS50110">
    <property type="entry name" value="RESPONSE_REGULATORY"/>
    <property type="match status" value="1"/>
</dbReference>
<feature type="domain" description="Response regulatory" evidence="2">
    <location>
        <begin position="3"/>
        <end position="114"/>
    </location>
</feature>
<sequence>MNTILIADREPAHRQQIRRHIDNRPGFRVIGECRSSNETIRCVNTLEPDVLFLDVQLGGDKVFDLIRQAEHMPKVIYTARNESYALQAFDHQALDYLLKPFGAARLDAALQKAACPVGVDDLPGHTATPPARRRHLFVEDGERLRRIAIHDIRFLKAAGDYTVVYTIHGEFLSTSGIGRIARRLDDSQFLRVHRSFIVNMERIDACYREIGRLYVVMENGQEIGVGKHYLNGIKSLIL</sequence>
<dbReference type="InterPro" id="IPR046947">
    <property type="entry name" value="LytR-like"/>
</dbReference>
<organism evidence="4 5">
    <name type="scientific">Parapedobacter indicus</name>
    <dbReference type="NCBI Taxonomy" id="1477437"/>
    <lineage>
        <taxon>Bacteria</taxon>
        <taxon>Pseudomonadati</taxon>
        <taxon>Bacteroidota</taxon>
        <taxon>Sphingobacteriia</taxon>
        <taxon>Sphingobacteriales</taxon>
        <taxon>Sphingobacteriaceae</taxon>
        <taxon>Parapedobacter</taxon>
    </lineage>
</organism>
<evidence type="ECO:0000259" key="3">
    <source>
        <dbReference type="PROSITE" id="PS50930"/>
    </source>
</evidence>
<dbReference type="PANTHER" id="PTHR37299">
    <property type="entry name" value="TRANSCRIPTIONAL REGULATOR-RELATED"/>
    <property type="match status" value="1"/>
</dbReference>
<keyword evidence="5" id="KW-1185">Reference proteome</keyword>
<name>A0A1I3HF23_9SPHI</name>
<feature type="modified residue" description="4-aspartylphosphate" evidence="1">
    <location>
        <position position="54"/>
    </location>
</feature>
<dbReference type="RefSeq" id="WP_090626109.1">
    <property type="nucleotide sequence ID" value="NZ_FOQO01000003.1"/>
</dbReference>
<evidence type="ECO:0000313" key="5">
    <source>
        <dbReference type="Proteomes" id="UP000198670"/>
    </source>
</evidence>
<dbReference type="InterPro" id="IPR001789">
    <property type="entry name" value="Sig_transdc_resp-reg_receiver"/>
</dbReference>
<evidence type="ECO:0000259" key="2">
    <source>
        <dbReference type="PROSITE" id="PS50110"/>
    </source>
</evidence>
<dbReference type="SUPFAM" id="SSF52172">
    <property type="entry name" value="CheY-like"/>
    <property type="match status" value="1"/>
</dbReference>
<feature type="domain" description="HTH LytTR-type" evidence="3">
    <location>
        <begin position="136"/>
        <end position="238"/>
    </location>
</feature>
<dbReference type="STRING" id="1477437.SAMN05444682_103335"/>
<dbReference type="InterPro" id="IPR007492">
    <property type="entry name" value="LytTR_DNA-bd_dom"/>
</dbReference>
<dbReference type="EMBL" id="FOQO01000003">
    <property type="protein sequence ID" value="SFI34272.1"/>
    <property type="molecule type" value="Genomic_DNA"/>
</dbReference>
<dbReference type="Gene3D" id="3.40.50.2300">
    <property type="match status" value="1"/>
</dbReference>
<dbReference type="PANTHER" id="PTHR37299:SF1">
    <property type="entry name" value="STAGE 0 SPORULATION PROTEIN A HOMOLOG"/>
    <property type="match status" value="1"/>
</dbReference>
<protein>
    <submittedName>
        <fullName evidence="4">Two component transcriptional regulator, LytTR family</fullName>
    </submittedName>
</protein>
<evidence type="ECO:0000313" key="4">
    <source>
        <dbReference type="EMBL" id="SFI34272.1"/>
    </source>
</evidence>
<evidence type="ECO:0000256" key="1">
    <source>
        <dbReference type="PROSITE-ProRule" id="PRU00169"/>
    </source>
</evidence>
<dbReference type="AlphaFoldDB" id="A0A1I3HF23"/>